<keyword evidence="7" id="KW-0325">Glycoprotein</keyword>
<keyword evidence="6" id="KW-1015">Disulfide bond</keyword>
<name>A0A0D0A6G0_9AGAM</name>
<dbReference type="Pfam" id="PF02089">
    <property type="entry name" value="Palm_thioest"/>
    <property type="match status" value="1"/>
</dbReference>
<keyword evidence="5" id="KW-0378">Hydrolase</keyword>
<feature type="chain" id="PRO_5002207417" description="Palmitoyl-protein thioesterase 1" evidence="9">
    <location>
        <begin position="33"/>
        <end position="338"/>
    </location>
</feature>
<dbReference type="STRING" id="765257.A0A0D0A6G0"/>
<dbReference type="InterPro" id="IPR029058">
    <property type="entry name" value="AB_hydrolase_fold"/>
</dbReference>
<evidence type="ECO:0000256" key="5">
    <source>
        <dbReference type="ARBA" id="ARBA00022801"/>
    </source>
</evidence>
<dbReference type="GO" id="GO:0008474">
    <property type="term" value="F:palmitoyl-(protein) hydrolase activity"/>
    <property type="evidence" value="ECO:0007669"/>
    <property type="project" value="UniProtKB-EC"/>
</dbReference>
<evidence type="ECO:0000256" key="2">
    <source>
        <dbReference type="ARBA" id="ARBA00012423"/>
    </source>
</evidence>
<evidence type="ECO:0000256" key="6">
    <source>
        <dbReference type="ARBA" id="ARBA00023157"/>
    </source>
</evidence>
<accession>A0A0D0A6G0</accession>
<dbReference type="PANTHER" id="PTHR11247:SF8">
    <property type="entry name" value="PALMITOYL-PROTEIN THIOESTERASE 1"/>
    <property type="match status" value="1"/>
</dbReference>
<dbReference type="SUPFAM" id="SSF53474">
    <property type="entry name" value="alpha/beta-Hydrolases"/>
    <property type="match status" value="1"/>
</dbReference>
<keyword evidence="4 9" id="KW-0732">Signal</keyword>
<organism evidence="10 11">
    <name type="scientific">Pisolithus microcarpus 441</name>
    <dbReference type="NCBI Taxonomy" id="765257"/>
    <lineage>
        <taxon>Eukaryota</taxon>
        <taxon>Fungi</taxon>
        <taxon>Dikarya</taxon>
        <taxon>Basidiomycota</taxon>
        <taxon>Agaricomycotina</taxon>
        <taxon>Agaricomycetes</taxon>
        <taxon>Agaricomycetidae</taxon>
        <taxon>Boletales</taxon>
        <taxon>Sclerodermatineae</taxon>
        <taxon>Pisolithaceae</taxon>
        <taxon>Pisolithus</taxon>
    </lineage>
</organism>
<evidence type="ECO:0000256" key="4">
    <source>
        <dbReference type="ARBA" id="ARBA00022729"/>
    </source>
</evidence>
<evidence type="ECO:0000256" key="3">
    <source>
        <dbReference type="ARBA" id="ARBA00014212"/>
    </source>
</evidence>
<comment type="similarity">
    <text evidence="1">Belongs to the palmitoyl-protein thioesterase family.</text>
</comment>
<reference evidence="10 11" key="1">
    <citation type="submission" date="2014-04" db="EMBL/GenBank/DDBJ databases">
        <authorList>
            <consortium name="DOE Joint Genome Institute"/>
            <person name="Kuo A."/>
            <person name="Kohler A."/>
            <person name="Costa M.D."/>
            <person name="Nagy L.G."/>
            <person name="Floudas D."/>
            <person name="Copeland A."/>
            <person name="Barry K.W."/>
            <person name="Cichocki N."/>
            <person name="Veneault-Fourrey C."/>
            <person name="LaButti K."/>
            <person name="Lindquist E.A."/>
            <person name="Lipzen A."/>
            <person name="Lundell T."/>
            <person name="Morin E."/>
            <person name="Murat C."/>
            <person name="Sun H."/>
            <person name="Tunlid A."/>
            <person name="Henrissat B."/>
            <person name="Grigoriev I.V."/>
            <person name="Hibbett D.S."/>
            <person name="Martin F."/>
            <person name="Nordberg H.P."/>
            <person name="Cantor M.N."/>
            <person name="Hua S.X."/>
        </authorList>
    </citation>
    <scope>NUCLEOTIDE SEQUENCE [LARGE SCALE GENOMIC DNA]</scope>
    <source>
        <strain evidence="10 11">441</strain>
    </source>
</reference>
<evidence type="ECO:0000256" key="9">
    <source>
        <dbReference type="SAM" id="SignalP"/>
    </source>
</evidence>
<proteinExistence type="inferred from homology"/>
<dbReference type="OrthoDB" id="10263094at2759"/>
<evidence type="ECO:0000256" key="1">
    <source>
        <dbReference type="ARBA" id="ARBA00010758"/>
    </source>
</evidence>
<evidence type="ECO:0000313" key="10">
    <source>
        <dbReference type="EMBL" id="KIK27643.1"/>
    </source>
</evidence>
<keyword evidence="11" id="KW-1185">Reference proteome</keyword>
<dbReference type="AlphaFoldDB" id="A0A0D0A6G0"/>
<evidence type="ECO:0000256" key="7">
    <source>
        <dbReference type="ARBA" id="ARBA00023180"/>
    </source>
</evidence>
<dbReference type="HOGENOM" id="CLU_050129_0_1_1"/>
<dbReference type="PRINTS" id="PR00414">
    <property type="entry name" value="PPTHIESTRASE"/>
</dbReference>
<dbReference type="Gene3D" id="3.40.50.1820">
    <property type="entry name" value="alpha/beta hydrolase"/>
    <property type="match status" value="1"/>
</dbReference>
<dbReference type="EMBL" id="KN833695">
    <property type="protein sequence ID" value="KIK27643.1"/>
    <property type="molecule type" value="Genomic_DNA"/>
</dbReference>
<dbReference type="PANTHER" id="PTHR11247">
    <property type="entry name" value="PALMITOYL-PROTEIN THIOESTERASE/DOLICHYLDIPHOSPHATASE 1"/>
    <property type="match status" value="1"/>
</dbReference>
<feature type="signal peptide" evidence="9">
    <location>
        <begin position="1"/>
        <end position="32"/>
    </location>
</feature>
<reference evidence="11" key="2">
    <citation type="submission" date="2015-01" db="EMBL/GenBank/DDBJ databases">
        <title>Evolutionary Origins and Diversification of the Mycorrhizal Mutualists.</title>
        <authorList>
            <consortium name="DOE Joint Genome Institute"/>
            <consortium name="Mycorrhizal Genomics Consortium"/>
            <person name="Kohler A."/>
            <person name="Kuo A."/>
            <person name="Nagy L.G."/>
            <person name="Floudas D."/>
            <person name="Copeland A."/>
            <person name="Barry K.W."/>
            <person name="Cichocki N."/>
            <person name="Veneault-Fourrey C."/>
            <person name="LaButti K."/>
            <person name="Lindquist E.A."/>
            <person name="Lipzen A."/>
            <person name="Lundell T."/>
            <person name="Morin E."/>
            <person name="Murat C."/>
            <person name="Riley R."/>
            <person name="Ohm R."/>
            <person name="Sun H."/>
            <person name="Tunlid A."/>
            <person name="Henrissat B."/>
            <person name="Grigoriev I.V."/>
            <person name="Hibbett D.S."/>
            <person name="Martin F."/>
        </authorList>
    </citation>
    <scope>NUCLEOTIDE SEQUENCE [LARGE SCALE GENOMIC DNA]</scope>
    <source>
        <strain evidence="11">441</strain>
    </source>
</reference>
<dbReference type="EC" id="3.1.2.22" evidence="2"/>
<protein>
    <recommendedName>
        <fullName evidence="3">Palmitoyl-protein thioesterase 1</fullName>
        <ecNumber evidence="2">3.1.2.22</ecNumber>
    </recommendedName>
    <alternativeName>
        <fullName evidence="8">Palmitoyl-protein hydrolase 1</fullName>
    </alternativeName>
</protein>
<dbReference type="FunFam" id="3.40.50.1820:FF:000107">
    <property type="entry name" value="Palmitoyl-protein thioesterase 1"/>
    <property type="match status" value="1"/>
</dbReference>
<evidence type="ECO:0000256" key="8">
    <source>
        <dbReference type="ARBA" id="ARBA00031934"/>
    </source>
</evidence>
<evidence type="ECO:0000313" key="11">
    <source>
        <dbReference type="Proteomes" id="UP000054018"/>
    </source>
</evidence>
<gene>
    <name evidence="10" type="ORF">PISMIDRAFT_630053</name>
</gene>
<dbReference type="Proteomes" id="UP000054018">
    <property type="component" value="Unassembled WGS sequence"/>
</dbReference>
<dbReference type="InterPro" id="IPR002472">
    <property type="entry name" value="Palm_thioest"/>
</dbReference>
<sequence length="338" mass="37598">MAARSGAVLTCFASKLMFLALSCVALAGYAISTPTNDIRPLVIWHGLGDTYASRGIIQFESEVKKLHPGIFVHSVYINRDVEEDKRATFYGNVNAQIDLVAEQLASIPELGRGFDAIGFSQGGQFLRGYVERYNDPPVYNLITFGSQHMGISDIPPCRSFDFLCEVARRAAKAGAYTEWAQEHLVQAQYFRDPNQLGLYMTLNSFLADINNELMLPAARNVTYANNLASLENLILVLFAQDKTVIPKESAWFGSEAPLEELDASSTQPDDQHPLGKPQLTAARTIVPMKLQPLYVEDYIGLRSLDERGTITLQTCPGEHMHLTGCWEDLVRKWVGQSF</sequence>